<keyword evidence="4 7" id="KW-1133">Transmembrane helix</keyword>
<feature type="domain" description="Major facilitator superfamily (MFS) profile" evidence="8">
    <location>
        <begin position="47"/>
        <end position="582"/>
    </location>
</feature>
<organism evidence="9 10">
    <name type="scientific">Mycena chlorophos</name>
    <name type="common">Agaric fungus</name>
    <name type="synonym">Agaricus chlorophos</name>
    <dbReference type="NCBI Taxonomy" id="658473"/>
    <lineage>
        <taxon>Eukaryota</taxon>
        <taxon>Fungi</taxon>
        <taxon>Dikarya</taxon>
        <taxon>Basidiomycota</taxon>
        <taxon>Agaricomycotina</taxon>
        <taxon>Agaricomycetes</taxon>
        <taxon>Agaricomycetidae</taxon>
        <taxon>Agaricales</taxon>
        <taxon>Marasmiineae</taxon>
        <taxon>Mycenaceae</taxon>
        <taxon>Mycena</taxon>
    </lineage>
</organism>
<dbReference type="AlphaFoldDB" id="A0A8H6T882"/>
<dbReference type="EMBL" id="JACAZE010000006">
    <property type="protein sequence ID" value="KAF7313663.1"/>
    <property type="molecule type" value="Genomic_DNA"/>
</dbReference>
<feature type="transmembrane region" description="Helical" evidence="7">
    <location>
        <begin position="179"/>
        <end position="199"/>
    </location>
</feature>
<feature type="transmembrane region" description="Helical" evidence="7">
    <location>
        <begin position="555"/>
        <end position="577"/>
    </location>
</feature>
<feature type="transmembrane region" description="Helical" evidence="7">
    <location>
        <begin position="401"/>
        <end position="423"/>
    </location>
</feature>
<evidence type="ECO:0000256" key="7">
    <source>
        <dbReference type="SAM" id="Phobius"/>
    </source>
</evidence>
<dbReference type="PANTHER" id="PTHR23501:SF191">
    <property type="entry name" value="VACUOLAR BASIC AMINO ACID TRANSPORTER 4"/>
    <property type="match status" value="1"/>
</dbReference>
<evidence type="ECO:0000256" key="6">
    <source>
        <dbReference type="SAM" id="MobiDB-lite"/>
    </source>
</evidence>
<gene>
    <name evidence="9" type="ORF">HMN09_00522900</name>
</gene>
<keyword evidence="2" id="KW-0813">Transport</keyword>
<dbReference type="InterPro" id="IPR036259">
    <property type="entry name" value="MFS_trans_sf"/>
</dbReference>
<dbReference type="PANTHER" id="PTHR23501">
    <property type="entry name" value="MAJOR FACILITATOR SUPERFAMILY"/>
    <property type="match status" value="1"/>
</dbReference>
<comment type="caution">
    <text evidence="9">The sequence shown here is derived from an EMBL/GenBank/DDBJ whole genome shotgun (WGS) entry which is preliminary data.</text>
</comment>
<keyword evidence="3 7" id="KW-0812">Transmembrane</keyword>
<evidence type="ECO:0000313" key="10">
    <source>
        <dbReference type="Proteomes" id="UP000613580"/>
    </source>
</evidence>
<dbReference type="Gene3D" id="1.20.1250.20">
    <property type="entry name" value="MFS general substrate transporter like domains"/>
    <property type="match status" value="1"/>
</dbReference>
<evidence type="ECO:0000313" key="9">
    <source>
        <dbReference type="EMBL" id="KAF7313663.1"/>
    </source>
</evidence>
<evidence type="ECO:0000256" key="1">
    <source>
        <dbReference type="ARBA" id="ARBA00004127"/>
    </source>
</evidence>
<evidence type="ECO:0000256" key="3">
    <source>
        <dbReference type="ARBA" id="ARBA00022692"/>
    </source>
</evidence>
<protein>
    <recommendedName>
        <fullName evidence="8">Major facilitator superfamily (MFS) profile domain-containing protein</fullName>
    </recommendedName>
</protein>
<dbReference type="Proteomes" id="UP000613580">
    <property type="component" value="Unassembled WGS sequence"/>
</dbReference>
<dbReference type="GO" id="GO:0015174">
    <property type="term" value="F:basic amino acid transmembrane transporter activity"/>
    <property type="evidence" value="ECO:0007669"/>
    <property type="project" value="TreeGrafter"/>
</dbReference>
<keyword evidence="10" id="KW-1185">Reference proteome</keyword>
<dbReference type="Pfam" id="PF07690">
    <property type="entry name" value="MFS_1"/>
    <property type="match status" value="1"/>
</dbReference>
<feature type="transmembrane region" description="Helical" evidence="7">
    <location>
        <begin position="45"/>
        <end position="66"/>
    </location>
</feature>
<feature type="transmembrane region" description="Helical" evidence="7">
    <location>
        <begin position="253"/>
        <end position="272"/>
    </location>
</feature>
<feature type="transmembrane region" description="Helical" evidence="7">
    <location>
        <begin position="435"/>
        <end position="457"/>
    </location>
</feature>
<feature type="transmembrane region" description="Helical" evidence="7">
    <location>
        <begin position="87"/>
        <end position="106"/>
    </location>
</feature>
<dbReference type="PROSITE" id="PS50850">
    <property type="entry name" value="MFS"/>
    <property type="match status" value="1"/>
</dbReference>
<feature type="transmembrane region" description="Helical" evidence="7">
    <location>
        <begin position="284"/>
        <end position="302"/>
    </location>
</feature>
<name>A0A8H6T882_MYCCL</name>
<feature type="transmembrane region" description="Helical" evidence="7">
    <location>
        <begin position="211"/>
        <end position="232"/>
    </location>
</feature>
<dbReference type="InterPro" id="IPR011701">
    <property type="entry name" value="MFS"/>
</dbReference>
<feature type="transmembrane region" description="Helical" evidence="7">
    <location>
        <begin position="377"/>
        <end position="394"/>
    </location>
</feature>
<dbReference type="SUPFAM" id="SSF103473">
    <property type="entry name" value="MFS general substrate transporter"/>
    <property type="match status" value="1"/>
</dbReference>
<dbReference type="GO" id="GO:0000329">
    <property type="term" value="C:fungal-type vacuole membrane"/>
    <property type="evidence" value="ECO:0007669"/>
    <property type="project" value="TreeGrafter"/>
</dbReference>
<dbReference type="GO" id="GO:0005886">
    <property type="term" value="C:plasma membrane"/>
    <property type="evidence" value="ECO:0007669"/>
    <property type="project" value="TreeGrafter"/>
</dbReference>
<reference evidence="9" key="1">
    <citation type="submission" date="2020-05" db="EMBL/GenBank/DDBJ databases">
        <title>Mycena genomes resolve the evolution of fungal bioluminescence.</title>
        <authorList>
            <person name="Tsai I.J."/>
        </authorList>
    </citation>
    <scope>NUCLEOTIDE SEQUENCE</scope>
    <source>
        <strain evidence="9">110903Hualien_Pintung</strain>
    </source>
</reference>
<dbReference type="InterPro" id="IPR020846">
    <property type="entry name" value="MFS_dom"/>
</dbReference>
<feature type="region of interest" description="Disordered" evidence="6">
    <location>
        <begin position="1"/>
        <end position="28"/>
    </location>
</feature>
<evidence type="ECO:0000259" key="8">
    <source>
        <dbReference type="PROSITE" id="PS50850"/>
    </source>
</evidence>
<dbReference type="Gene3D" id="1.20.1720.10">
    <property type="entry name" value="Multidrug resistance protein D"/>
    <property type="match status" value="1"/>
</dbReference>
<dbReference type="OrthoDB" id="3437016at2759"/>
<feature type="transmembrane region" description="Helical" evidence="7">
    <location>
        <begin position="118"/>
        <end position="136"/>
    </location>
</feature>
<sequence length="583" mass="62623">MHSESDPLRSRSPASYSAVDSTPPRSPTLVEPQAPLNVFSSTDTAWILSAIYCAVFLGAFGGRLTGQGTVVATLLTPISSAFNKSTDASYIGTSYLLSLCCFTPLYGRLADILGRKGAMLLALFFFGSGTVFCGLASSMEALILARAVAGIGGGGRGHDSFLLVATIVQSDIIPLKQRGLYQGLTNLLYGLGAGLGGPLSGWINDRWGWRAAFYFQAPLMIFSATLVSWKVNIRLPSEIEDQPLLEKLQRIDILGSFTLVGFVGCLLLGVSLKSTEELPWSHPLIYGLLVVSVIFGISFVLVEKYWAVSPVMPLHLLMQRTPFAVSVSNLWGSMVAFSMLYNVPLVEFSFFSVPRLEPLQYLSAVKLYSSTSAGAHLIPHSIAIPCGSVAAGWLMRKTGKLYALTVAAAASSLFANVLVAFWNGGTAPFHLWADLIPQALGMAAFITSTLIAMIAGVTREDMPVATGITYLFRTTGQVLGVSLSGAVVQSVLVEKLRQRIHDPHSAEIIYEIRRVASLGSAALWSKTEFYRHSAASISTLPAKWRAIAVESYGDALRAVFILQAALSLLCLLSSLPIQENPLP</sequence>
<evidence type="ECO:0000256" key="2">
    <source>
        <dbReference type="ARBA" id="ARBA00022448"/>
    </source>
</evidence>
<accession>A0A8H6T882</accession>
<evidence type="ECO:0000256" key="5">
    <source>
        <dbReference type="ARBA" id="ARBA00023136"/>
    </source>
</evidence>
<evidence type="ECO:0000256" key="4">
    <source>
        <dbReference type="ARBA" id="ARBA00022989"/>
    </source>
</evidence>
<comment type="subcellular location">
    <subcellularLocation>
        <location evidence="1">Endomembrane system</location>
        <topology evidence="1">Multi-pass membrane protein</topology>
    </subcellularLocation>
</comment>
<proteinExistence type="predicted"/>
<feature type="transmembrane region" description="Helical" evidence="7">
    <location>
        <begin position="323"/>
        <end position="341"/>
    </location>
</feature>
<keyword evidence="5 7" id="KW-0472">Membrane</keyword>
<dbReference type="GO" id="GO:0012505">
    <property type="term" value="C:endomembrane system"/>
    <property type="evidence" value="ECO:0007669"/>
    <property type="project" value="UniProtKB-SubCell"/>
</dbReference>